<keyword evidence="2" id="KW-0808">Transferase</keyword>
<evidence type="ECO:0000313" key="2">
    <source>
        <dbReference type="EMBL" id="MCM2373665.1"/>
    </source>
</evidence>
<dbReference type="Gene3D" id="3.40.50.150">
    <property type="entry name" value="Vaccinia Virus protein VP39"/>
    <property type="match status" value="1"/>
</dbReference>
<name>A0ABT0U9Q5_9BACT</name>
<dbReference type="InterPro" id="IPR029063">
    <property type="entry name" value="SAM-dependent_MTases_sf"/>
</dbReference>
<feature type="domain" description="Methyltransferase" evidence="1">
    <location>
        <begin position="56"/>
        <end position="155"/>
    </location>
</feature>
<dbReference type="GO" id="GO:0008168">
    <property type="term" value="F:methyltransferase activity"/>
    <property type="evidence" value="ECO:0007669"/>
    <property type="project" value="UniProtKB-KW"/>
</dbReference>
<comment type="caution">
    <text evidence="2">The sequence shown here is derived from an EMBL/GenBank/DDBJ whole genome shotgun (WGS) entry which is preliminary data.</text>
</comment>
<gene>
    <name evidence="2" type="ORF">NB063_23880</name>
</gene>
<evidence type="ECO:0000259" key="1">
    <source>
        <dbReference type="Pfam" id="PF13649"/>
    </source>
</evidence>
<dbReference type="Proteomes" id="UP001202961">
    <property type="component" value="Unassembled WGS sequence"/>
</dbReference>
<dbReference type="CDD" id="cd02440">
    <property type="entry name" value="AdoMet_MTases"/>
    <property type="match status" value="1"/>
</dbReference>
<accession>A0ABT0U9Q5</accession>
<keyword evidence="2" id="KW-0489">Methyltransferase</keyword>
<sequence>MSYAMQRSSSSYLRRACWILKAWMQDPTQVATICPSSPYLTEAISERECIRSATTVVELGPGAGGTTLALLEQMKPDSRLIAIENNAALAEATREIADPRLIVEHGDAADLMQILEHHGYPCVDAVVSGIPFSALPDMAAKKIIRAVYHALCPGGQFLAYQFRDSVLDFALPAFGPPTTQSIPLNLPPLQLYSWKKVENKQRAPQSVCINT</sequence>
<protein>
    <submittedName>
        <fullName evidence="2">Methyltransferase domain-containing protein</fullName>
    </submittedName>
</protein>
<dbReference type="InterPro" id="IPR041698">
    <property type="entry name" value="Methyltransf_25"/>
</dbReference>
<organism evidence="2 3">
    <name type="scientific">Aporhodopirellula aestuarii</name>
    <dbReference type="NCBI Taxonomy" id="2950107"/>
    <lineage>
        <taxon>Bacteria</taxon>
        <taxon>Pseudomonadati</taxon>
        <taxon>Planctomycetota</taxon>
        <taxon>Planctomycetia</taxon>
        <taxon>Pirellulales</taxon>
        <taxon>Pirellulaceae</taxon>
        <taxon>Aporhodopirellula</taxon>
    </lineage>
</organism>
<keyword evidence="3" id="KW-1185">Reference proteome</keyword>
<dbReference type="EMBL" id="JAMQBK010000063">
    <property type="protein sequence ID" value="MCM2373665.1"/>
    <property type="molecule type" value="Genomic_DNA"/>
</dbReference>
<dbReference type="GO" id="GO:0032259">
    <property type="term" value="P:methylation"/>
    <property type="evidence" value="ECO:0007669"/>
    <property type="project" value="UniProtKB-KW"/>
</dbReference>
<dbReference type="Pfam" id="PF13649">
    <property type="entry name" value="Methyltransf_25"/>
    <property type="match status" value="1"/>
</dbReference>
<evidence type="ECO:0000313" key="3">
    <source>
        <dbReference type="Proteomes" id="UP001202961"/>
    </source>
</evidence>
<dbReference type="SUPFAM" id="SSF53335">
    <property type="entry name" value="S-adenosyl-L-methionine-dependent methyltransferases"/>
    <property type="match status" value="1"/>
</dbReference>
<reference evidence="2 3" key="1">
    <citation type="journal article" date="2022" name="Syst. Appl. Microbiol.">
        <title>Rhodopirellula aestuarii sp. nov., a novel member of the genus Rhodopirellula isolated from brackish sediments collected in the Tagus River estuary, Portugal.</title>
        <authorList>
            <person name="Vitorino I.R."/>
            <person name="Klimek D."/>
            <person name="Calusinska M."/>
            <person name="Lobo-da-Cunha A."/>
            <person name="Vasconcelos V."/>
            <person name="Lage O.M."/>
        </authorList>
    </citation>
    <scope>NUCLEOTIDE SEQUENCE [LARGE SCALE GENOMIC DNA]</scope>
    <source>
        <strain evidence="2 3">ICT_H3.1</strain>
    </source>
</reference>
<proteinExistence type="predicted"/>